<keyword evidence="1" id="KW-0812">Transmembrane</keyword>
<dbReference type="Gene3D" id="1.20.1250.20">
    <property type="entry name" value="MFS general substrate transporter like domains"/>
    <property type="match status" value="1"/>
</dbReference>
<reference evidence="3" key="1">
    <citation type="submission" date="2016-06" db="EMBL/GenBank/DDBJ databases">
        <authorList>
            <person name="Varghese N."/>
            <person name="Submissions Spin"/>
        </authorList>
    </citation>
    <scope>NUCLEOTIDE SEQUENCE [LARGE SCALE GENOMIC DNA]</scope>
    <source>
        <strain evidence="3">DSM 45161</strain>
    </source>
</reference>
<accession>A0A1C5ICF5</accession>
<feature type="transmembrane region" description="Helical" evidence="1">
    <location>
        <begin position="178"/>
        <end position="200"/>
    </location>
</feature>
<dbReference type="InterPro" id="IPR036259">
    <property type="entry name" value="MFS_trans_sf"/>
</dbReference>
<feature type="transmembrane region" description="Helical" evidence="1">
    <location>
        <begin position="292"/>
        <end position="309"/>
    </location>
</feature>
<keyword evidence="1" id="KW-0472">Membrane</keyword>
<evidence type="ECO:0000313" key="2">
    <source>
        <dbReference type="EMBL" id="SCG55855.1"/>
    </source>
</evidence>
<name>A0A1C5ICF5_9ACTN</name>
<feature type="transmembrane region" description="Helical" evidence="1">
    <location>
        <begin position="378"/>
        <end position="400"/>
    </location>
</feature>
<feature type="transmembrane region" description="Helical" evidence="1">
    <location>
        <begin position="260"/>
        <end position="280"/>
    </location>
</feature>
<feature type="transmembrane region" description="Helical" evidence="1">
    <location>
        <begin position="47"/>
        <end position="69"/>
    </location>
</feature>
<organism evidence="2 3">
    <name type="scientific">Micromonospora coxensis</name>
    <dbReference type="NCBI Taxonomy" id="356852"/>
    <lineage>
        <taxon>Bacteria</taxon>
        <taxon>Bacillati</taxon>
        <taxon>Actinomycetota</taxon>
        <taxon>Actinomycetes</taxon>
        <taxon>Micromonosporales</taxon>
        <taxon>Micromonosporaceae</taxon>
        <taxon>Micromonospora</taxon>
    </lineage>
</organism>
<dbReference type="OrthoDB" id="9180256at2"/>
<dbReference type="Pfam" id="PF07690">
    <property type="entry name" value="MFS_1"/>
    <property type="match status" value="1"/>
</dbReference>
<evidence type="ECO:0008006" key="4">
    <source>
        <dbReference type="Google" id="ProtNLM"/>
    </source>
</evidence>
<dbReference type="PANTHER" id="PTHR23542">
    <property type="match status" value="1"/>
</dbReference>
<dbReference type="GO" id="GO:0022857">
    <property type="term" value="F:transmembrane transporter activity"/>
    <property type="evidence" value="ECO:0007669"/>
    <property type="project" value="InterPro"/>
</dbReference>
<dbReference type="AlphaFoldDB" id="A0A1C5ICF5"/>
<dbReference type="RefSeq" id="WP_088976150.1">
    <property type="nucleotide sequence ID" value="NZ_LT607753.1"/>
</dbReference>
<dbReference type="SUPFAM" id="SSF103473">
    <property type="entry name" value="MFS general substrate transporter"/>
    <property type="match status" value="1"/>
</dbReference>
<keyword evidence="3" id="KW-1185">Reference proteome</keyword>
<gene>
    <name evidence="2" type="ORF">GA0070614_2565</name>
</gene>
<feature type="transmembrane region" description="Helical" evidence="1">
    <location>
        <begin position="20"/>
        <end position="41"/>
    </location>
</feature>
<keyword evidence="1" id="KW-1133">Transmembrane helix</keyword>
<dbReference type="PANTHER" id="PTHR23542:SF1">
    <property type="entry name" value="MAJOR FACILITATOR SUPERFAMILY (MFS) PROFILE DOMAIN-CONTAINING PROTEIN"/>
    <property type="match status" value="1"/>
</dbReference>
<feature type="transmembrane region" description="Helical" evidence="1">
    <location>
        <begin position="315"/>
        <end position="337"/>
    </location>
</feature>
<feature type="transmembrane region" description="Helical" evidence="1">
    <location>
        <begin position="221"/>
        <end position="248"/>
    </location>
</feature>
<dbReference type="EMBL" id="LT607753">
    <property type="protein sequence ID" value="SCG55855.1"/>
    <property type="molecule type" value="Genomic_DNA"/>
</dbReference>
<dbReference type="InterPro" id="IPR011701">
    <property type="entry name" value="MFS"/>
</dbReference>
<feature type="transmembrane region" description="Helical" evidence="1">
    <location>
        <begin position="81"/>
        <end position="100"/>
    </location>
</feature>
<evidence type="ECO:0000313" key="3">
    <source>
        <dbReference type="Proteomes" id="UP000198215"/>
    </source>
</evidence>
<dbReference type="Proteomes" id="UP000198215">
    <property type="component" value="Chromosome I"/>
</dbReference>
<evidence type="ECO:0000256" key="1">
    <source>
        <dbReference type="SAM" id="Phobius"/>
    </source>
</evidence>
<protein>
    <recommendedName>
        <fullName evidence="4">Major Facilitator Superfamily protein</fullName>
    </recommendedName>
</protein>
<proteinExistence type="predicted"/>
<feature type="transmembrane region" description="Helical" evidence="1">
    <location>
        <begin position="349"/>
        <end position="372"/>
    </location>
</feature>
<sequence>MAALRQYLGVWRIPGAPMLLVLGIVGRLGIGMTPLALLLVVEGVTGRYSLAAVAGGIYALSGAALSPVAGRIADRVGPTPVLLATAVAHPLALFGLLWASRSEAGSLALIYLASGLAGATYPPLTAAIRGAWNDLTGPASGRYHLRNTALAAETSLFEVVFVLGPLLVAGFVLVADAAAALVGAAVVTLVGTGAVALGKVMRGWRPHPHEHHAKGLGPLRVGGFPALLVCVASLGIAFGAAGVIVPAYAGSRSTGDPEGLAGLLLAVWGVGSAVGGFWFGVRKPSPHMSRQFAWLLGAVAGSFAVFAVMPTPLALGVALVIGGATIAPALTLENTLVGRIAPASMLNEAYTWVVTMSVAASAAGGAVAGLIVDQAGGVPWAFLFAGAAVAVGAAVAGMPAGPVARAEARAVRAEQPTPV</sequence>
<feature type="transmembrane region" description="Helical" evidence="1">
    <location>
        <begin position="106"/>
        <end position="128"/>
    </location>
</feature>
<feature type="transmembrane region" description="Helical" evidence="1">
    <location>
        <begin position="149"/>
        <end position="172"/>
    </location>
</feature>